<dbReference type="Pfam" id="PF14638">
    <property type="entry name" value="FNIP_C"/>
    <property type="match status" value="1"/>
</dbReference>
<organism evidence="6">
    <name type="scientific">Hydatigena taeniaeformis</name>
    <name type="common">Feline tapeworm</name>
    <name type="synonym">Taenia taeniaeformis</name>
    <dbReference type="NCBI Taxonomy" id="6205"/>
    <lineage>
        <taxon>Eukaryota</taxon>
        <taxon>Metazoa</taxon>
        <taxon>Spiralia</taxon>
        <taxon>Lophotrochozoa</taxon>
        <taxon>Platyhelminthes</taxon>
        <taxon>Cestoda</taxon>
        <taxon>Eucestoda</taxon>
        <taxon>Cyclophyllidea</taxon>
        <taxon>Taeniidae</taxon>
        <taxon>Hydatigera</taxon>
    </lineage>
</organism>
<evidence type="ECO:0000313" key="6">
    <source>
        <dbReference type="WBParaSite" id="TTAC_0000901501-mRNA-1"/>
    </source>
</evidence>
<feature type="region of interest" description="Disordered" evidence="1">
    <location>
        <begin position="923"/>
        <end position="944"/>
    </location>
</feature>
<dbReference type="WBParaSite" id="TTAC_0000901501-mRNA-1">
    <property type="protein sequence ID" value="TTAC_0000901501-mRNA-1"/>
    <property type="gene ID" value="TTAC_0000901501"/>
</dbReference>
<protein>
    <submittedName>
        <fullName evidence="6">ANK_REP_REGION domain-containing protein</fullName>
    </submittedName>
</protein>
<feature type="region of interest" description="Disordered" evidence="1">
    <location>
        <begin position="611"/>
        <end position="654"/>
    </location>
</feature>
<dbReference type="PANTHER" id="PTHR21634">
    <property type="entry name" value="RE13835P"/>
    <property type="match status" value="1"/>
</dbReference>
<dbReference type="GO" id="GO:0005737">
    <property type="term" value="C:cytoplasm"/>
    <property type="evidence" value="ECO:0007669"/>
    <property type="project" value="TreeGrafter"/>
</dbReference>
<evidence type="ECO:0000259" key="3">
    <source>
        <dbReference type="Pfam" id="PF14638"/>
    </source>
</evidence>
<dbReference type="STRING" id="6205.A0A0R3X691"/>
<feature type="domain" description="Folliculin-interacting protein middle" evidence="2">
    <location>
        <begin position="163"/>
        <end position="369"/>
    </location>
</feature>
<reference evidence="6" key="1">
    <citation type="submission" date="2017-02" db="UniProtKB">
        <authorList>
            <consortium name="WormBaseParasite"/>
        </authorList>
    </citation>
    <scope>IDENTIFICATION</scope>
</reference>
<evidence type="ECO:0000313" key="5">
    <source>
        <dbReference type="Proteomes" id="UP000274429"/>
    </source>
</evidence>
<dbReference type="EMBL" id="UYWX01020651">
    <property type="protein sequence ID" value="VDM33698.1"/>
    <property type="molecule type" value="Genomic_DNA"/>
</dbReference>
<dbReference type="Proteomes" id="UP000274429">
    <property type="component" value="Unassembled WGS sequence"/>
</dbReference>
<dbReference type="GO" id="GO:0051087">
    <property type="term" value="F:protein-folding chaperone binding"/>
    <property type="evidence" value="ECO:0007669"/>
    <property type="project" value="TreeGrafter"/>
</dbReference>
<name>A0A0R3X691_HYDTA</name>
<feature type="domain" description="Folliculin-interacting protein C-terminal" evidence="3">
    <location>
        <begin position="986"/>
        <end position="1089"/>
    </location>
</feature>
<proteinExistence type="predicted"/>
<evidence type="ECO:0000313" key="4">
    <source>
        <dbReference type="EMBL" id="VDM33698.1"/>
    </source>
</evidence>
<dbReference type="Pfam" id="PF14637">
    <property type="entry name" value="FNIP_M"/>
    <property type="match status" value="1"/>
</dbReference>
<accession>A0A0R3X691</accession>
<dbReference type="PANTHER" id="PTHR21634:SF9">
    <property type="entry name" value="RE13835P"/>
    <property type="match status" value="1"/>
</dbReference>
<feature type="region of interest" description="Disordered" evidence="1">
    <location>
        <begin position="965"/>
        <end position="993"/>
    </location>
</feature>
<reference evidence="4 5" key="2">
    <citation type="submission" date="2018-11" db="EMBL/GenBank/DDBJ databases">
        <authorList>
            <consortium name="Pathogen Informatics"/>
        </authorList>
    </citation>
    <scope>NUCLEOTIDE SEQUENCE [LARGE SCALE GENOMIC DNA]</scope>
</reference>
<evidence type="ECO:0000259" key="2">
    <source>
        <dbReference type="Pfam" id="PF14637"/>
    </source>
</evidence>
<dbReference type="OrthoDB" id="6267753at2759"/>
<feature type="compositionally biased region" description="Polar residues" evidence="1">
    <location>
        <begin position="624"/>
        <end position="641"/>
    </location>
</feature>
<dbReference type="GO" id="GO:0042030">
    <property type="term" value="F:ATPase inhibitor activity"/>
    <property type="evidence" value="ECO:0007669"/>
    <property type="project" value="TreeGrafter"/>
</dbReference>
<evidence type="ECO:0000256" key="1">
    <source>
        <dbReference type="SAM" id="MobiDB-lite"/>
    </source>
</evidence>
<dbReference type="AlphaFoldDB" id="A0A0R3X691"/>
<sequence>MSLAFIKRAFSLKKNVDEHHIEDFLRWHHVEGFCNAAQLSKTFRKNALRLIVIRQSSESIVFDSSLNKNQSRLPVFGSGDSKVSLAEIAFGSFPLTHQKDLRASVKLHDLRSSRHVLLTYIYYPSAKRVRTPSSLSYGRKQTGSTDNDIWSNNLSAPSPGDLTVAVCVLINIDWAHSLAKYISAGFSLSSKQILPVDLLERFYALLFDHFLQISVSFQSLSEMIGRLLTTSAANHSQKSNFSETHEKINRAFTDFQRTFRDLCIPRLCRPVWPSLSLAYASQSDTPTGSRRLSGRGSSPYQSFPLNITPLPTHYESMSNSFVRGCLCSLISRSMSKDRCQFLAQLVTGVLMQHRGWIPTVMLKIQNPSADSEWAVCEALSDGFARVMTSGGGVENSLLIQHLVQSGCDLNRHSCEDAKILNTSGTALATTVIYGNAGGNGLQQQQHRDRLLALLYFSSYFLRPPYFLLQAHEQLPDLGIADLYELEQRKRKRSPPMNELCFLQSLQRPQSGSGSRRKSSSQLSASLMAGQRGGVVDIYDSGIASQEDLSAAVLQTFQQYSSSAGSSPSHPPVGASAICLPGRLTHEQCRIAEAAAQALVSREFAAVAAANATKPFQQQQQQQQYNPPQHPSSTSPVYADSSTSKHREHTWTMGMAGRNRKMVAGLLAASSSVGGSGSGGAAGNNGEATSNVFYSSITPNVSAGVPCFSASISSTPNNFSDLTEIPLLIEKWYDYEWDSCWCLGEGIGPAVLGKNYCCGGSSGSTARSVASAVTVHYGSSVERYASADNDDSVEVGTVCHADMESSDDGTQSSLGTGGGPELTLHSPISASVLEHYTSGLALQATTESATTFRGRLMDDLTSWLSFAPTLLRRAVAPPPVIRPRSLSRFSNHSPQLSRNAFRCSALLVNVDASTVELLTVRRSGSGAAVNRKRNRRPKKPNDSISATAASPLSFFLPSNASVTGSFEVEGRKTSGTSNSDSSTDEERADAPSSQSRILVHSPLVLRLLETVKLIYDRSGGCSAIALQHLETGLQNLCILGCTLADLLVPSITSPDGGPDAPLIFKQNPEAIANIMGCHRSDLPLLLSIAGSVSCRAAAVIETYELDQMW</sequence>
<dbReference type="InterPro" id="IPR028085">
    <property type="entry name" value="FNIP_mid_dom"/>
</dbReference>
<gene>
    <name evidence="4" type="ORF">TTAC_LOCUS9000</name>
</gene>
<dbReference type="InterPro" id="IPR028086">
    <property type="entry name" value="FNIP_C_dom"/>
</dbReference>
<keyword evidence="5" id="KW-1185">Reference proteome</keyword>